<feature type="transmembrane region" description="Helical" evidence="6">
    <location>
        <begin position="52"/>
        <end position="70"/>
    </location>
</feature>
<keyword evidence="1 6" id="KW-0812">Transmembrane</keyword>
<evidence type="ECO:0000313" key="9">
    <source>
        <dbReference type="Proteomes" id="UP000076532"/>
    </source>
</evidence>
<name>A0A167XFJ7_9AGAM</name>
<organism evidence="7 9">
    <name type="scientific">Athelia psychrophila</name>
    <dbReference type="NCBI Taxonomy" id="1759441"/>
    <lineage>
        <taxon>Eukaryota</taxon>
        <taxon>Fungi</taxon>
        <taxon>Dikarya</taxon>
        <taxon>Basidiomycota</taxon>
        <taxon>Agaricomycotina</taxon>
        <taxon>Agaricomycetes</taxon>
        <taxon>Agaricomycetidae</taxon>
        <taxon>Atheliales</taxon>
        <taxon>Atheliaceae</taxon>
        <taxon>Athelia</taxon>
    </lineage>
</organism>
<evidence type="ECO:0000313" key="8">
    <source>
        <dbReference type="EMBL" id="KZP12140.1"/>
    </source>
</evidence>
<keyword evidence="3 6" id="KW-1133">Transmembrane helix</keyword>
<evidence type="ECO:0000256" key="1">
    <source>
        <dbReference type="ARBA" id="ARBA00022692"/>
    </source>
</evidence>
<keyword evidence="5" id="KW-0968">Cytoplasmic vesicle</keyword>
<feature type="transmembrane region" description="Helical" evidence="6">
    <location>
        <begin position="20"/>
        <end position="40"/>
    </location>
</feature>
<evidence type="ECO:0000256" key="2">
    <source>
        <dbReference type="ARBA" id="ARBA00022824"/>
    </source>
</evidence>
<keyword evidence="4 6" id="KW-0472">Membrane</keyword>
<evidence type="ECO:0000256" key="4">
    <source>
        <dbReference type="ARBA" id="ARBA00023136"/>
    </source>
</evidence>
<dbReference type="OrthoDB" id="160405at2759"/>
<keyword evidence="2" id="KW-0256">Endoplasmic reticulum</keyword>
<dbReference type="GO" id="GO:0070072">
    <property type="term" value="P:vacuolar proton-transporting V-type ATPase complex assembly"/>
    <property type="evidence" value="ECO:0007669"/>
    <property type="project" value="InterPro"/>
</dbReference>
<accession>A0A167XFJ7</accession>
<evidence type="ECO:0000313" key="7">
    <source>
        <dbReference type="EMBL" id="KZP07160.1"/>
    </source>
</evidence>
<dbReference type="STRING" id="436010.A0A167XFJ7"/>
<protein>
    <recommendedName>
        <fullName evidence="10">Vacuolar ATPase assembly integral membrane protein VMA21</fullName>
    </recommendedName>
</protein>
<dbReference type="AlphaFoldDB" id="A0A167XFJ7"/>
<evidence type="ECO:0000256" key="6">
    <source>
        <dbReference type="SAM" id="Phobius"/>
    </source>
</evidence>
<proteinExistence type="predicted"/>
<dbReference type="GO" id="GO:0031410">
    <property type="term" value="C:cytoplasmic vesicle"/>
    <property type="evidence" value="ECO:0007669"/>
    <property type="project" value="UniProtKB-KW"/>
</dbReference>
<reference evidence="7 9" key="1">
    <citation type="journal article" date="2016" name="Mol. Biol. Evol.">
        <title>Comparative Genomics of Early-Diverging Mushroom-Forming Fungi Provides Insights into the Origins of Lignocellulose Decay Capabilities.</title>
        <authorList>
            <person name="Nagy L.G."/>
            <person name="Riley R."/>
            <person name="Tritt A."/>
            <person name="Adam C."/>
            <person name="Daum C."/>
            <person name="Floudas D."/>
            <person name="Sun H."/>
            <person name="Yadav J.S."/>
            <person name="Pangilinan J."/>
            <person name="Larsson K.H."/>
            <person name="Matsuura K."/>
            <person name="Barry K."/>
            <person name="Labutti K."/>
            <person name="Kuo R."/>
            <person name="Ohm R.A."/>
            <person name="Bhattacharya S.S."/>
            <person name="Shirouzu T."/>
            <person name="Yoshinaga Y."/>
            <person name="Martin F.M."/>
            <person name="Grigoriev I.V."/>
            <person name="Hibbett D.S."/>
        </authorList>
    </citation>
    <scope>NUCLEOTIDE SEQUENCE [LARGE SCALE GENOMIC DNA]</scope>
    <source>
        <strain evidence="7 9">CBS 109695</strain>
    </source>
</reference>
<dbReference type="EMBL" id="KV417652">
    <property type="protein sequence ID" value="KZP12140.1"/>
    <property type="molecule type" value="Genomic_DNA"/>
</dbReference>
<dbReference type="InterPro" id="IPR019013">
    <property type="entry name" value="Vma21"/>
</dbReference>
<evidence type="ECO:0000256" key="3">
    <source>
        <dbReference type="ARBA" id="ARBA00022989"/>
    </source>
</evidence>
<sequence length="97" mass="10242">MSSQAVAGQVTAQTAHKGVLLKLIIFTVSLAVVPLTSYFGSKKYIWDGNSNYAAITAIVAANIVLIAYIVTSILEDQASQDSAAKGKLQPSESKKAR</sequence>
<dbReference type="EMBL" id="KV417760">
    <property type="protein sequence ID" value="KZP07160.1"/>
    <property type="molecule type" value="Genomic_DNA"/>
</dbReference>
<dbReference type="Pfam" id="PF09446">
    <property type="entry name" value="VMA21"/>
    <property type="match status" value="1"/>
</dbReference>
<dbReference type="Proteomes" id="UP000076532">
    <property type="component" value="Unassembled WGS sequence"/>
</dbReference>
<evidence type="ECO:0008006" key="10">
    <source>
        <dbReference type="Google" id="ProtNLM"/>
    </source>
</evidence>
<gene>
    <name evidence="8" type="ORF">FIBSPDRAFT_1050300</name>
    <name evidence="7" type="ORF">FIBSPDRAFT_1053162</name>
</gene>
<evidence type="ECO:0000256" key="5">
    <source>
        <dbReference type="ARBA" id="ARBA00023329"/>
    </source>
</evidence>
<keyword evidence="9" id="KW-1185">Reference proteome</keyword>